<dbReference type="EMBL" id="LR899010">
    <property type="protein sequence ID" value="CAD7081448.1"/>
    <property type="molecule type" value="Genomic_DNA"/>
</dbReference>
<evidence type="ECO:0000313" key="2">
    <source>
        <dbReference type="Proteomes" id="UP000594454"/>
    </source>
</evidence>
<gene>
    <name evidence="1" type="ORF">HERILL_LOCUS4552</name>
</gene>
<dbReference type="Proteomes" id="UP000594454">
    <property type="component" value="Chromosome 2"/>
</dbReference>
<proteinExistence type="predicted"/>
<evidence type="ECO:0000313" key="1">
    <source>
        <dbReference type="EMBL" id="CAD7081448.1"/>
    </source>
</evidence>
<keyword evidence="2" id="KW-1185">Reference proteome</keyword>
<protein>
    <submittedName>
        <fullName evidence="1">Uncharacterized protein</fullName>
    </submittedName>
</protein>
<reference evidence="1 2" key="1">
    <citation type="submission" date="2020-11" db="EMBL/GenBank/DDBJ databases">
        <authorList>
            <person name="Wallbank WR R."/>
            <person name="Pardo Diaz C."/>
            <person name="Kozak K."/>
            <person name="Martin S."/>
            <person name="Jiggins C."/>
            <person name="Moest M."/>
            <person name="Warren A I."/>
            <person name="Generalovic N T."/>
            <person name="Byers J.R.P. K."/>
            <person name="Montejo-Kovacevich G."/>
            <person name="Yen C E."/>
        </authorList>
    </citation>
    <scope>NUCLEOTIDE SEQUENCE [LARGE SCALE GENOMIC DNA]</scope>
</reference>
<name>A0A7R8UIF1_HERIL</name>
<organism evidence="1 2">
    <name type="scientific">Hermetia illucens</name>
    <name type="common">Black soldier fly</name>
    <dbReference type="NCBI Taxonomy" id="343691"/>
    <lineage>
        <taxon>Eukaryota</taxon>
        <taxon>Metazoa</taxon>
        <taxon>Ecdysozoa</taxon>
        <taxon>Arthropoda</taxon>
        <taxon>Hexapoda</taxon>
        <taxon>Insecta</taxon>
        <taxon>Pterygota</taxon>
        <taxon>Neoptera</taxon>
        <taxon>Endopterygota</taxon>
        <taxon>Diptera</taxon>
        <taxon>Brachycera</taxon>
        <taxon>Stratiomyomorpha</taxon>
        <taxon>Stratiomyidae</taxon>
        <taxon>Hermetiinae</taxon>
        <taxon>Hermetia</taxon>
    </lineage>
</organism>
<accession>A0A7R8UIF1</accession>
<dbReference type="AlphaFoldDB" id="A0A7R8UIF1"/>
<sequence>MQATACAFHIFIQQHLLFRIIIKLRGWNWLRRRKDRSKEKSSRILEVKSGNAFAMDTCYIFSWIVLNLRHLKYSR</sequence>
<dbReference type="InParanoid" id="A0A7R8UIF1"/>